<dbReference type="OrthoDB" id="6275911at2759"/>
<evidence type="ECO:0000313" key="3">
    <source>
        <dbReference type="Proteomes" id="UP000728185"/>
    </source>
</evidence>
<sequence length="832" mass="93368">MTSCEFRLKFPIMYIVIGCLLPIIRSSFTYSIDRRNFWSGKLTDIKKTGKRSVSADLARLNTALNNVSPTKFLESNLWFDVNLYRNKTPNYEAHLNDSLSGDKVDWNELSTNRTQLNLTNYQAQSDSGMVERKISGGGKHTDNVVSDTDVDDHRESSFEIRKNDANYSHVDTWTVLKLVVGSIALLVHFGWLSWLVVGLMSHGHQLRWIHSGCNKNDFTNLESDSRLFYFKNRVYLRIQVHLGVVGILYATAVIGGQAARYIGRSTVVINHYASLQQSANGNCDITRTLSSLILTVYWLNVLLCCVLCTRYVQRISNKQVDNGFIWTKNQTEVFLCYFHFGASWIYAILLHLCGLMFTHFPAYLSDNLSSDEWDEFRLRILSIDCQIRPSQMMNNLFRHSCDFSLSEYIFALILSFMADLVPVLGVIPFACYLILLAKRAHMKPISPTIVTSKLQESSRKGTNSDMACPTTQELIALSRNTLWKPAYSTKKGTRRTAMSIFSGFGSWTCVLGLIMFMVHSVRISVHAYQLRLYAIECEHYSTNSHSNFVGQASGTTITGNSHERFRLESWRLWPFCLGELTEICLVCLIPTGLFRLTLLLKQWSKFSEAQDTSQKDILSVSPDVNNSLPLQTLLTTNCFSPSHPLLASSISPVQSSNNIDRSNETCLTSTRMLSSMEPCELLNLSRFTRTEFEHVSGKPTVQTDLSSTPPDLCADLCTDSVSGSECKTNAVICTNSKTSLVPISVQVVSLHTFCCQTDSGSETQPVTETELTPHIQSAMIHPYPQNDDNSTLIKASLDDWVAAKTSVGVLLLPDDSAGSSDCSHRNNLSKTH</sequence>
<evidence type="ECO:0000256" key="1">
    <source>
        <dbReference type="SAM" id="Phobius"/>
    </source>
</evidence>
<proteinExistence type="predicted"/>
<accession>A0A8E0SAU4</accession>
<keyword evidence="3" id="KW-1185">Reference proteome</keyword>
<feature type="transmembrane region" description="Helical" evidence="1">
    <location>
        <begin position="12"/>
        <end position="32"/>
    </location>
</feature>
<keyword evidence="1" id="KW-1133">Transmembrane helix</keyword>
<comment type="caution">
    <text evidence="2">The sequence shown here is derived from an EMBL/GenBank/DDBJ whole genome shotgun (WGS) entry which is preliminary data.</text>
</comment>
<feature type="transmembrane region" description="Helical" evidence="1">
    <location>
        <begin position="497"/>
        <end position="518"/>
    </location>
</feature>
<name>A0A8E0SAU4_9TREM</name>
<protein>
    <submittedName>
        <fullName evidence="2">Uncharacterized protein</fullName>
    </submittedName>
</protein>
<dbReference type="EMBL" id="LUCM01000315">
    <property type="protein sequence ID" value="KAA0200754.1"/>
    <property type="molecule type" value="Genomic_DNA"/>
</dbReference>
<dbReference type="AlphaFoldDB" id="A0A8E0SAU4"/>
<reference evidence="2" key="1">
    <citation type="submission" date="2019-05" db="EMBL/GenBank/DDBJ databases">
        <title>Annotation for the trematode Fasciolopsis buski.</title>
        <authorList>
            <person name="Choi Y.-J."/>
        </authorList>
    </citation>
    <scope>NUCLEOTIDE SEQUENCE</scope>
    <source>
        <strain evidence="2">HT</strain>
        <tissue evidence="2">Whole worm</tissue>
    </source>
</reference>
<feature type="transmembrane region" description="Helical" evidence="1">
    <location>
        <begin position="408"/>
        <end position="435"/>
    </location>
</feature>
<feature type="transmembrane region" description="Helical" evidence="1">
    <location>
        <begin position="292"/>
        <end position="312"/>
    </location>
</feature>
<feature type="transmembrane region" description="Helical" evidence="1">
    <location>
        <begin position="333"/>
        <end position="357"/>
    </location>
</feature>
<organism evidence="2 3">
    <name type="scientific">Fasciolopsis buskii</name>
    <dbReference type="NCBI Taxonomy" id="27845"/>
    <lineage>
        <taxon>Eukaryota</taxon>
        <taxon>Metazoa</taxon>
        <taxon>Spiralia</taxon>
        <taxon>Lophotrochozoa</taxon>
        <taxon>Platyhelminthes</taxon>
        <taxon>Trematoda</taxon>
        <taxon>Digenea</taxon>
        <taxon>Plagiorchiida</taxon>
        <taxon>Echinostomata</taxon>
        <taxon>Echinostomatoidea</taxon>
        <taxon>Fasciolidae</taxon>
        <taxon>Fasciolopsis</taxon>
    </lineage>
</organism>
<evidence type="ECO:0000313" key="2">
    <source>
        <dbReference type="EMBL" id="KAA0200754.1"/>
    </source>
</evidence>
<keyword evidence="1" id="KW-0812">Transmembrane</keyword>
<gene>
    <name evidence="2" type="ORF">FBUS_02772</name>
</gene>
<feature type="transmembrane region" description="Helical" evidence="1">
    <location>
        <begin position="234"/>
        <end position="255"/>
    </location>
</feature>
<keyword evidence="1" id="KW-0472">Membrane</keyword>
<dbReference type="Proteomes" id="UP000728185">
    <property type="component" value="Unassembled WGS sequence"/>
</dbReference>